<dbReference type="STRING" id="1423724.FC32_GL001983"/>
<dbReference type="InterPro" id="IPR024370">
    <property type="entry name" value="PBP_domain"/>
</dbReference>
<keyword evidence="16" id="KW-1185">Reference proteome</keyword>
<feature type="region of interest" description="Disordered" evidence="13">
    <location>
        <begin position="279"/>
        <end position="298"/>
    </location>
</feature>
<accession>A0A0R1TY39</accession>
<dbReference type="InterPro" id="IPR011862">
    <property type="entry name" value="Phos-bd"/>
</dbReference>
<dbReference type="Proteomes" id="UP000051324">
    <property type="component" value="Unassembled WGS sequence"/>
</dbReference>
<keyword evidence="8 12" id="KW-0732">Signal</keyword>
<evidence type="ECO:0000256" key="4">
    <source>
        <dbReference type="ARBA" id="ARBA00011529"/>
    </source>
</evidence>
<feature type="signal peptide" evidence="12">
    <location>
        <begin position="1"/>
        <end position="19"/>
    </location>
</feature>
<sequence length="298" mass="32203">MKKAIISFATLFLAVFILAGCSQKTSSKQNITIVGSTALQPMVEMAAEEYQQDNSGVSITVQGGGSGTGLSQVQAGAVTIGNSDVFASELPGIKASELVDHTVAVLGLAPVANKDVGVKSLTMEQLRDIFAGKYTNWKQLGGKNQKIVVINRAQGSGTRIAFENNVMNGQKMVKAQEQESNGTVQRMVISTPGAISYLSFSYINKDMTALKVDGVSPTVDNVKDNSWKIWAYEHMYTKGKPDKATQRFLDYMFSDVVQDNLVKALGYIPISQMKVQKNEKNQVTPITTTGKEQTNGSN</sequence>
<feature type="compositionally biased region" description="Polar residues" evidence="13">
    <location>
        <begin position="281"/>
        <end position="298"/>
    </location>
</feature>
<protein>
    <recommendedName>
        <fullName evidence="12">Phosphate-binding protein</fullName>
    </recommendedName>
</protein>
<proteinExistence type="inferred from homology"/>
<evidence type="ECO:0000256" key="9">
    <source>
        <dbReference type="ARBA" id="ARBA00023136"/>
    </source>
</evidence>
<evidence type="ECO:0000259" key="14">
    <source>
        <dbReference type="Pfam" id="PF12849"/>
    </source>
</evidence>
<dbReference type="NCBIfam" id="TIGR02136">
    <property type="entry name" value="ptsS_2"/>
    <property type="match status" value="1"/>
</dbReference>
<organism evidence="15 16">
    <name type="scientific">Ligilactobacillus apodemi DSM 16634 = JCM 16172</name>
    <dbReference type="NCBI Taxonomy" id="1423724"/>
    <lineage>
        <taxon>Bacteria</taxon>
        <taxon>Bacillati</taxon>
        <taxon>Bacillota</taxon>
        <taxon>Bacilli</taxon>
        <taxon>Lactobacillales</taxon>
        <taxon>Lactobacillaceae</taxon>
        <taxon>Ligilactobacillus</taxon>
    </lineage>
</organism>
<evidence type="ECO:0000256" key="11">
    <source>
        <dbReference type="ARBA" id="ARBA00023288"/>
    </source>
</evidence>
<evidence type="ECO:0000256" key="12">
    <source>
        <dbReference type="RuleBase" id="RU367119"/>
    </source>
</evidence>
<dbReference type="Gene3D" id="3.40.190.10">
    <property type="entry name" value="Periplasmic binding protein-like II"/>
    <property type="match status" value="2"/>
</dbReference>
<keyword evidence="9" id="KW-0472">Membrane</keyword>
<comment type="subunit">
    <text evidence="4 12">The complex is composed of two ATP-binding proteins (PstB), two transmembrane proteins (PstC and PstA) and a solute-binding protein (PstS).</text>
</comment>
<comment type="function">
    <text evidence="1">Part of the ABC transporter complex PstSACB involved in phosphate import.</text>
</comment>
<dbReference type="RefSeq" id="WP_025087613.1">
    <property type="nucleotide sequence ID" value="NZ_AZFT01000031.1"/>
</dbReference>
<dbReference type="OrthoDB" id="9790048at2"/>
<comment type="function">
    <text evidence="12">Involved in the system for phosphate transport across the cytoplasmic membrane.</text>
</comment>
<evidence type="ECO:0000256" key="8">
    <source>
        <dbReference type="ARBA" id="ARBA00022729"/>
    </source>
</evidence>
<dbReference type="PROSITE" id="PS51257">
    <property type="entry name" value="PROKAR_LIPOPROTEIN"/>
    <property type="match status" value="1"/>
</dbReference>
<evidence type="ECO:0000256" key="10">
    <source>
        <dbReference type="ARBA" id="ARBA00023139"/>
    </source>
</evidence>
<dbReference type="Pfam" id="PF12849">
    <property type="entry name" value="PBP_like_2"/>
    <property type="match status" value="1"/>
</dbReference>
<dbReference type="InterPro" id="IPR050811">
    <property type="entry name" value="Phosphate_ABC_transporter"/>
</dbReference>
<evidence type="ECO:0000256" key="13">
    <source>
        <dbReference type="SAM" id="MobiDB-lite"/>
    </source>
</evidence>
<keyword evidence="5 12" id="KW-0813">Transport</keyword>
<evidence type="ECO:0000256" key="3">
    <source>
        <dbReference type="ARBA" id="ARBA00008725"/>
    </source>
</evidence>
<dbReference type="GO" id="GO:0005886">
    <property type="term" value="C:plasma membrane"/>
    <property type="evidence" value="ECO:0007669"/>
    <property type="project" value="UniProtKB-SubCell"/>
</dbReference>
<name>A0A0R1TY39_9LACO</name>
<keyword evidence="7 12" id="KW-0592">Phosphate transport</keyword>
<dbReference type="EMBL" id="AZFT01000031">
    <property type="protein sequence ID" value="KRL86129.1"/>
    <property type="molecule type" value="Genomic_DNA"/>
</dbReference>
<evidence type="ECO:0000256" key="7">
    <source>
        <dbReference type="ARBA" id="ARBA00022592"/>
    </source>
</evidence>
<keyword evidence="6 12" id="KW-1003">Cell membrane</keyword>
<keyword evidence="10 12" id="KW-0564">Palmitate</keyword>
<keyword evidence="11 12" id="KW-0449">Lipoprotein</keyword>
<evidence type="ECO:0000256" key="1">
    <source>
        <dbReference type="ARBA" id="ARBA00002841"/>
    </source>
</evidence>
<dbReference type="GO" id="GO:0006817">
    <property type="term" value="P:phosphate ion transport"/>
    <property type="evidence" value="ECO:0007669"/>
    <property type="project" value="UniProtKB-UniRule"/>
</dbReference>
<evidence type="ECO:0000256" key="2">
    <source>
        <dbReference type="ARBA" id="ARBA00004193"/>
    </source>
</evidence>
<comment type="caution">
    <text evidence="15">The sequence shown here is derived from an EMBL/GenBank/DDBJ whole genome shotgun (WGS) entry which is preliminary data.</text>
</comment>
<feature type="domain" description="PBP" evidence="14">
    <location>
        <begin position="25"/>
        <end position="255"/>
    </location>
</feature>
<comment type="similarity">
    <text evidence="3 12">Belongs to the PstS family.</text>
</comment>
<dbReference type="PATRIC" id="fig|1423724.4.peg.2067"/>
<dbReference type="SUPFAM" id="SSF53850">
    <property type="entry name" value="Periplasmic binding protein-like II"/>
    <property type="match status" value="1"/>
</dbReference>
<gene>
    <name evidence="15" type="ORF">FC32_GL001983</name>
</gene>
<evidence type="ECO:0000256" key="6">
    <source>
        <dbReference type="ARBA" id="ARBA00022475"/>
    </source>
</evidence>
<dbReference type="GO" id="GO:0042301">
    <property type="term" value="F:phosphate ion binding"/>
    <property type="evidence" value="ECO:0007669"/>
    <property type="project" value="UniProtKB-UniRule"/>
</dbReference>
<dbReference type="PANTHER" id="PTHR30570">
    <property type="entry name" value="PERIPLASMIC PHOSPHATE BINDING COMPONENT OF PHOSPHATE ABC TRANSPORTER"/>
    <property type="match status" value="1"/>
</dbReference>
<evidence type="ECO:0000256" key="5">
    <source>
        <dbReference type="ARBA" id="ARBA00022448"/>
    </source>
</evidence>
<dbReference type="eggNOG" id="COG0226">
    <property type="taxonomic scope" value="Bacteria"/>
</dbReference>
<dbReference type="AlphaFoldDB" id="A0A0R1TY39"/>
<dbReference type="CDD" id="cd13653">
    <property type="entry name" value="PBP2_phosphate_like_1"/>
    <property type="match status" value="1"/>
</dbReference>
<comment type="subcellular location">
    <subcellularLocation>
        <location evidence="2 12">Cell membrane</location>
        <topology evidence="2 12">Lipid-anchor</topology>
    </subcellularLocation>
</comment>
<feature type="chain" id="PRO_5039757811" description="Phosphate-binding protein" evidence="12">
    <location>
        <begin position="20"/>
        <end position="298"/>
    </location>
</feature>
<dbReference type="PANTHER" id="PTHR30570:SF4">
    <property type="entry name" value="PHOSPHATE-BINDING PROTEIN PSTS 1"/>
    <property type="match status" value="1"/>
</dbReference>
<evidence type="ECO:0000313" key="16">
    <source>
        <dbReference type="Proteomes" id="UP000051324"/>
    </source>
</evidence>
<evidence type="ECO:0000313" key="15">
    <source>
        <dbReference type="EMBL" id="KRL86129.1"/>
    </source>
</evidence>
<reference evidence="15 16" key="1">
    <citation type="journal article" date="2015" name="Genome Announc.">
        <title>Expanding the biotechnology potential of lactobacilli through comparative genomics of 213 strains and associated genera.</title>
        <authorList>
            <person name="Sun Z."/>
            <person name="Harris H.M."/>
            <person name="McCann A."/>
            <person name="Guo C."/>
            <person name="Argimon S."/>
            <person name="Zhang W."/>
            <person name="Yang X."/>
            <person name="Jeffery I.B."/>
            <person name="Cooney J.C."/>
            <person name="Kagawa T.F."/>
            <person name="Liu W."/>
            <person name="Song Y."/>
            <person name="Salvetti E."/>
            <person name="Wrobel A."/>
            <person name="Rasinkangas P."/>
            <person name="Parkhill J."/>
            <person name="Rea M.C."/>
            <person name="O'Sullivan O."/>
            <person name="Ritari J."/>
            <person name="Douillard F.P."/>
            <person name="Paul Ross R."/>
            <person name="Yang R."/>
            <person name="Briner A.E."/>
            <person name="Felis G.E."/>
            <person name="de Vos W.M."/>
            <person name="Barrangou R."/>
            <person name="Klaenhammer T.R."/>
            <person name="Caufield P.W."/>
            <person name="Cui Y."/>
            <person name="Zhang H."/>
            <person name="O'Toole P.W."/>
        </authorList>
    </citation>
    <scope>NUCLEOTIDE SEQUENCE [LARGE SCALE GENOMIC DNA]</scope>
    <source>
        <strain evidence="15 16">DSM 16634</strain>
    </source>
</reference>